<dbReference type="InterPro" id="IPR038726">
    <property type="entry name" value="PDDEXK_AddAB-type"/>
</dbReference>
<dbReference type="InterPro" id="IPR011604">
    <property type="entry name" value="PDDEXK-like_dom_sf"/>
</dbReference>
<dbReference type="EC" id="3.6.4.12" evidence="3"/>
<dbReference type="EC" id="3.1.-.-" evidence="3"/>
<dbReference type="AlphaFoldDB" id="A0A0P8A244"/>
<comment type="caution">
    <text evidence="3">The sequence shown here is derived from an EMBL/GenBank/DDBJ whole genome shotgun (WGS) entry which is preliminary data.</text>
</comment>
<keyword evidence="3" id="KW-0378">Hydrolase</keyword>
<evidence type="ECO:0000313" key="5">
    <source>
        <dbReference type="Proteomes" id="UP000050497"/>
    </source>
</evidence>
<dbReference type="OrthoDB" id="9780606at2"/>
<evidence type="ECO:0000313" key="4">
    <source>
        <dbReference type="EMBL" id="SCC82440.1"/>
    </source>
</evidence>
<dbReference type="NCBIfam" id="TIGR02786">
    <property type="entry name" value="addB_alphas"/>
    <property type="match status" value="1"/>
</dbReference>
<reference evidence="3 5" key="1">
    <citation type="submission" date="2015-09" db="EMBL/GenBank/DDBJ databases">
        <title>Identification and resolution of microdiversity through metagenomic sequencing of parallel consortia.</title>
        <authorList>
            <person name="Nelson W.C."/>
            <person name="Romine M.F."/>
            <person name="Lindemann S.R."/>
        </authorList>
    </citation>
    <scope>NUCLEOTIDE SEQUENCE [LARGE SCALE GENOMIC DNA]</scope>
    <source>
        <strain evidence="3">HL-109</strain>
    </source>
</reference>
<dbReference type="InterPro" id="IPR027417">
    <property type="entry name" value="P-loop_NTPase"/>
</dbReference>
<proteinExistence type="predicted"/>
<dbReference type="InterPro" id="IPR014153">
    <property type="entry name" value="Ds_break_AddB"/>
</dbReference>
<dbReference type="STRING" id="1653334.GA0071312_3432"/>
<dbReference type="PATRIC" id="fig|1653334.4.peg.2354"/>
<dbReference type="Gene3D" id="3.90.320.10">
    <property type="match status" value="1"/>
</dbReference>
<reference evidence="4 6" key="2">
    <citation type="submission" date="2016-08" db="EMBL/GenBank/DDBJ databases">
        <authorList>
            <person name="Varghese N."/>
            <person name="Submissions Spin"/>
        </authorList>
    </citation>
    <scope>NUCLEOTIDE SEQUENCE [LARGE SCALE GENOMIC DNA]</scope>
    <source>
        <strain evidence="4 6">HL-109</strain>
    </source>
</reference>
<evidence type="ECO:0000259" key="2">
    <source>
        <dbReference type="Pfam" id="PF12705"/>
    </source>
</evidence>
<feature type="compositionally biased region" description="Basic and acidic residues" evidence="1">
    <location>
        <begin position="784"/>
        <end position="800"/>
    </location>
</feature>
<dbReference type="RefSeq" id="WP_074446302.1">
    <property type="nucleotide sequence ID" value="NZ_FMBM01000002.1"/>
</dbReference>
<keyword evidence="4" id="KW-0067">ATP-binding</keyword>
<evidence type="ECO:0000313" key="3">
    <source>
        <dbReference type="EMBL" id="KPQ11533.1"/>
    </source>
</evidence>
<evidence type="ECO:0000256" key="1">
    <source>
        <dbReference type="SAM" id="MobiDB-lite"/>
    </source>
</evidence>
<feature type="domain" description="PD-(D/E)XK endonuclease-like" evidence="2">
    <location>
        <begin position="804"/>
        <end position="1041"/>
    </location>
</feature>
<protein>
    <submittedName>
        <fullName evidence="4">ATP-dependent helicase/nuclease subunit B</fullName>
    </submittedName>
    <submittedName>
        <fullName evidence="3">Double-strand break repair protein AddB</fullName>
        <ecNumber evidence="3">3.1.-.-</ecNumber>
        <ecNumber evidence="3">3.6.4.12</ecNumber>
    </submittedName>
</protein>
<keyword evidence="6" id="KW-1185">Reference proteome</keyword>
<name>A0A0P8A244_9HYPH</name>
<gene>
    <name evidence="3" type="primary">addB</name>
    <name evidence="4" type="ORF">GA0071312_3432</name>
    <name evidence="3" type="ORF">HLUCCO17_06390</name>
</gene>
<keyword evidence="4" id="KW-0547">Nucleotide-binding</keyword>
<dbReference type="EMBL" id="FMBM01000002">
    <property type="protein sequence ID" value="SCC82440.1"/>
    <property type="molecule type" value="Genomic_DNA"/>
</dbReference>
<accession>A0A0P8A244</accession>
<dbReference type="GO" id="GO:0016787">
    <property type="term" value="F:hydrolase activity"/>
    <property type="evidence" value="ECO:0007669"/>
    <property type="project" value="UniProtKB-KW"/>
</dbReference>
<dbReference type="Proteomes" id="UP000182800">
    <property type="component" value="Unassembled WGS sequence"/>
</dbReference>
<dbReference type="EMBL" id="LJSX01000007">
    <property type="protein sequence ID" value="KPQ11533.1"/>
    <property type="molecule type" value="Genomic_DNA"/>
</dbReference>
<keyword evidence="4" id="KW-0347">Helicase</keyword>
<dbReference type="GO" id="GO:0003678">
    <property type="term" value="F:DNA helicase activity"/>
    <property type="evidence" value="ECO:0007669"/>
    <property type="project" value="UniProtKB-EC"/>
</dbReference>
<dbReference type="SUPFAM" id="SSF52540">
    <property type="entry name" value="P-loop containing nucleoside triphosphate hydrolases"/>
    <property type="match status" value="1"/>
</dbReference>
<dbReference type="Proteomes" id="UP000050497">
    <property type="component" value="Unassembled WGS sequence"/>
</dbReference>
<sequence length="1091" mass="117448">MRDPRVFTIAPGVPFLDTLARALLDGRLVPGFPEPDRPDALARATIYLPTQRAARALATRLSQLLEGDAALLPRIVPLGEADDAELELAAGLLAHADPEALIAPPIAPLERRLLLAGLIQAFARSLAQGKNGDTVRSDATRDFLIPTSAADAVALAADLEALMDDFTFEDVPVARLADLVDGEYSQYFDFTLRFLRIATEMWPAILKERQASDPAERRSKLIDAQAALFRRQTPPGPVIAAGSTGSIPSTARLLGAIARLENGALVLPGIDLDLDDESFAQIGWIGGAEAGEGGGGSPRDPGSGHPQAMMARLLAEELAIPRGAIMELAPHDADTPGNARARFFSEAMRPAETTDRWSALETRARTDLALAGTQRITLVEANDEREEALCIAIALREALEEPEKTAALITPDRGLAARVCAELGRWGVRSADSAGTPLAQSPAGRLARLAADAALAGFDPLSCLALIAHPHLRLGLSREAMRRAASALEIGVLRGPPAAPGLDGLATALARRREAVEGKEGWKAPRPVKRLTAQDWDAAADLIARLRDAFADFLPDATPREASLTSLAGAHRATVEALLRLPEEVPDDVAFEVQDDADSVTDWRAEPSYDSLFALFDECAAQDGGDAAGASVKGGFADYPAFFASLAAQRVVRPDLRDVHRRVKILGPLEARLIAVDRVVLGGLDEGVWPPAPQTDAFLNRPMRSLIGLLPPERRIGQSAHDFVQAACGAEVIITRAGKRNGAPTVPSRFVQRMKAFAGEALFAEIAERGARLRYLARHADTDAPAKPLARPDPRPDPKTFPDQLSVTRIETLLRDPYAIFAQYVLGLDPLPDLAAAPGPAERGTLVHALAEHFVEAYPDALPPDRETARATMQAILDAQLAPYAQEFPDIHADWLPRLTRIGMALVDWEYQRRDGLARVHVELRGAMEIPFGSRTFRLTARADRIEQRRDGGVTALDFKSGKPPSAKEISVGFSPQLTLEAAMLMHGGFKEIGPVGETPELVYVRTSGGREALSETLVKPYKDDARAMPEIIADHLARLRGLVARFIKGELGYMSRPYPQFAKAYSDYDHLARVREWSVSGGGGSDGGEA</sequence>
<feature type="region of interest" description="Disordered" evidence="1">
    <location>
        <begin position="784"/>
        <end position="803"/>
    </location>
</feature>
<evidence type="ECO:0000313" key="6">
    <source>
        <dbReference type="Proteomes" id="UP000182800"/>
    </source>
</evidence>
<organism evidence="3 5">
    <name type="scientific">Saliniramus fredricksonii</name>
    <dbReference type="NCBI Taxonomy" id="1653334"/>
    <lineage>
        <taxon>Bacteria</taxon>
        <taxon>Pseudomonadati</taxon>
        <taxon>Pseudomonadota</taxon>
        <taxon>Alphaproteobacteria</taxon>
        <taxon>Hyphomicrobiales</taxon>
        <taxon>Salinarimonadaceae</taxon>
        <taxon>Saliniramus</taxon>
    </lineage>
</organism>
<dbReference type="Pfam" id="PF12705">
    <property type="entry name" value="PDDEXK_1"/>
    <property type="match status" value="1"/>
</dbReference>